<accession>A0A0K0ELI5</accession>
<dbReference type="Pfam" id="PF00250">
    <property type="entry name" value="Forkhead"/>
    <property type="match status" value="1"/>
</dbReference>
<dbReference type="GO" id="GO:0005634">
    <property type="term" value="C:nucleus"/>
    <property type="evidence" value="ECO:0007669"/>
    <property type="project" value="UniProtKB-SubCell"/>
</dbReference>
<reference evidence="7" key="1">
    <citation type="submission" date="2015-08" db="UniProtKB">
        <authorList>
            <consortium name="WormBaseParasite"/>
        </authorList>
    </citation>
    <scope>IDENTIFICATION</scope>
</reference>
<dbReference type="SUPFAM" id="SSF46785">
    <property type="entry name" value="Winged helix' DNA-binding domain"/>
    <property type="match status" value="1"/>
</dbReference>
<dbReference type="GO" id="GO:0009653">
    <property type="term" value="P:anatomical structure morphogenesis"/>
    <property type="evidence" value="ECO:0007669"/>
    <property type="project" value="TreeGrafter"/>
</dbReference>
<name>A0A0K0ELI5_STRER</name>
<protein>
    <submittedName>
        <fullName evidence="7 8">Fork-head domain-containing protein</fullName>
    </submittedName>
</protein>
<proteinExistence type="predicted"/>
<dbReference type="PANTHER" id="PTHR11829">
    <property type="entry name" value="FORKHEAD BOX PROTEIN"/>
    <property type="match status" value="1"/>
</dbReference>
<dbReference type="InterPro" id="IPR036390">
    <property type="entry name" value="WH_DNA-bd_sf"/>
</dbReference>
<evidence type="ECO:0000313" key="7">
    <source>
        <dbReference type="WBParaSite" id="SSTP_0001032900.1"/>
    </source>
</evidence>
<dbReference type="InterPro" id="IPR036388">
    <property type="entry name" value="WH-like_DNA-bd_sf"/>
</dbReference>
<evidence type="ECO:0000313" key="6">
    <source>
        <dbReference type="Proteomes" id="UP000035681"/>
    </source>
</evidence>
<feature type="DNA-binding region" description="Fork-head" evidence="3">
    <location>
        <begin position="43"/>
        <end position="119"/>
    </location>
</feature>
<dbReference type="GO" id="GO:0030154">
    <property type="term" value="P:cell differentiation"/>
    <property type="evidence" value="ECO:0007669"/>
    <property type="project" value="TreeGrafter"/>
</dbReference>
<dbReference type="InterPro" id="IPR001766">
    <property type="entry name" value="Fork_head_dom"/>
</dbReference>
<evidence type="ECO:0000256" key="4">
    <source>
        <dbReference type="SAM" id="MobiDB-lite"/>
    </source>
</evidence>
<dbReference type="STRING" id="6248.A0A0K0ELI5"/>
<comment type="subcellular location">
    <subcellularLocation>
        <location evidence="3">Nucleus</location>
    </subcellularLocation>
</comment>
<organism evidence="7">
    <name type="scientific">Strongyloides stercoralis</name>
    <name type="common">Threadworm</name>
    <dbReference type="NCBI Taxonomy" id="6248"/>
    <lineage>
        <taxon>Eukaryota</taxon>
        <taxon>Metazoa</taxon>
        <taxon>Ecdysozoa</taxon>
        <taxon>Nematoda</taxon>
        <taxon>Chromadorea</taxon>
        <taxon>Rhabditida</taxon>
        <taxon>Tylenchina</taxon>
        <taxon>Panagrolaimomorpha</taxon>
        <taxon>Strongyloidoidea</taxon>
        <taxon>Strongyloididae</taxon>
        <taxon>Strongyloides</taxon>
    </lineage>
</organism>
<evidence type="ECO:0000259" key="5">
    <source>
        <dbReference type="PROSITE" id="PS50039"/>
    </source>
</evidence>
<feature type="domain" description="Fork-head" evidence="5">
    <location>
        <begin position="43"/>
        <end position="119"/>
    </location>
</feature>
<dbReference type="PRINTS" id="PR00053">
    <property type="entry name" value="FORKHEAD"/>
</dbReference>
<feature type="compositionally biased region" description="Low complexity" evidence="4">
    <location>
        <begin position="344"/>
        <end position="354"/>
    </location>
</feature>
<sequence>MESYHNDTTGGSLISLENTIHPISMTPGKRVYTKSGGRCRNPKTSLSFPQLVGLVLINTTTKALAVSEIYDIVSDIFPCYNDSLSTWKNSIRHNLSTKDWFEKIPQTHSDGRLRQSCIWGFKSLNCIRGILDRARNTAKKDSGNIIKHMRRPEDFDKFINGELMIVPKYCGSFRLNANIPIEYHYKEFYCEDLIINGDLDKFNNRCYHENGDSSYYSSPSTSYCDDVGVDNSSNSLDNYNRKPKQSGVKRKYLDGIKNKVIEEEPIRKKSHYSNDFAIQINNIASSQEEYQNGSRNYYQYSSGDQQRQAYNNQYGQFYNNFTNLYLPLSVSQQDLPVISPPTSPSSNCTNSLSPAKKYSNSSQDSDVSLTKNTYIPYHIEIYDNTYQQYTHSSRDNYQNYAEVDDPGVFNEFFSLTNY</sequence>
<dbReference type="PROSITE" id="PS50039">
    <property type="entry name" value="FORK_HEAD_3"/>
    <property type="match status" value="1"/>
</dbReference>
<dbReference type="GO" id="GO:0000981">
    <property type="term" value="F:DNA-binding transcription factor activity, RNA polymerase II-specific"/>
    <property type="evidence" value="ECO:0007669"/>
    <property type="project" value="TreeGrafter"/>
</dbReference>
<evidence type="ECO:0000256" key="2">
    <source>
        <dbReference type="ARBA" id="ARBA00023242"/>
    </source>
</evidence>
<keyword evidence="1 3" id="KW-0238">DNA-binding</keyword>
<keyword evidence="2 3" id="KW-0539">Nucleus</keyword>
<evidence type="ECO:0000313" key="8">
    <source>
        <dbReference type="WBParaSite" id="TCONS_00003212.p1"/>
    </source>
</evidence>
<keyword evidence="6" id="KW-1185">Reference proteome</keyword>
<dbReference type="InterPro" id="IPR030456">
    <property type="entry name" value="TF_fork_head_CS_2"/>
</dbReference>
<dbReference type="PROSITE" id="PS00658">
    <property type="entry name" value="FORK_HEAD_2"/>
    <property type="match status" value="1"/>
</dbReference>
<dbReference type="Proteomes" id="UP000035681">
    <property type="component" value="Unplaced"/>
</dbReference>
<dbReference type="WBParaSite" id="TCONS_00003212.p1">
    <property type="protein sequence ID" value="TCONS_00003212.p1"/>
    <property type="gene ID" value="XLOC_002959"/>
</dbReference>
<dbReference type="SMART" id="SM00339">
    <property type="entry name" value="FH"/>
    <property type="match status" value="1"/>
</dbReference>
<dbReference type="PANTHER" id="PTHR11829:SF343">
    <property type="entry name" value="FORK-HEAD DOMAIN-CONTAINING PROTEIN"/>
    <property type="match status" value="1"/>
</dbReference>
<evidence type="ECO:0000256" key="3">
    <source>
        <dbReference type="PROSITE-ProRule" id="PRU00089"/>
    </source>
</evidence>
<dbReference type="WBParaSite" id="SSTP_0001032900.1">
    <property type="protein sequence ID" value="SSTP_0001032900.1"/>
    <property type="gene ID" value="SSTP_0001032900"/>
</dbReference>
<dbReference type="GO" id="GO:0000978">
    <property type="term" value="F:RNA polymerase II cis-regulatory region sequence-specific DNA binding"/>
    <property type="evidence" value="ECO:0007669"/>
    <property type="project" value="TreeGrafter"/>
</dbReference>
<dbReference type="AlphaFoldDB" id="A0A0K0ELI5"/>
<dbReference type="Gene3D" id="1.10.10.10">
    <property type="entry name" value="Winged helix-like DNA-binding domain superfamily/Winged helix DNA-binding domain"/>
    <property type="match status" value="1"/>
</dbReference>
<feature type="region of interest" description="Disordered" evidence="4">
    <location>
        <begin position="337"/>
        <end position="367"/>
    </location>
</feature>
<feature type="compositionally biased region" description="Polar residues" evidence="4">
    <location>
        <begin position="358"/>
        <end position="367"/>
    </location>
</feature>
<evidence type="ECO:0000256" key="1">
    <source>
        <dbReference type="ARBA" id="ARBA00023125"/>
    </source>
</evidence>
<dbReference type="InterPro" id="IPR050211">
    <property type="entry name" value="FOX_domain-containing"/>
</dbReference>